<protein>
    <submittedName>
        <fullName evidence="1">Uncharacterized protein</fullName>
    </submittedName>
</protein>
<evidence type="ECO:0000313" key="2">
    <source>
        <dbReference type="Proteomes" id="UP000009062"/>
    </source>
</evidence>
<dbReference type="KEGG" id="pog:Pogu_1048"/>
<evidence type="ECO:0000313" key="1">
    <source>
        <dbReference type="EMBL" id="AFA39075.1"/>
    </source>
</evidence>
<reference evidence="1 2" key="1">
    <citation type="journal article" date="2012" name="Stand. Genomic Sci.">
        <title>Complete genome sequence of Pyrobaculum oguniense.</title>
        <authorList>
            <person name="Bernick D.L."/>
            <person name="Karplus K."/>
            <person name="Lui L.M."/>
            <person name="Coker J.K."/>
            <person name="Murphy J.N."/>
            <person name="Chan P.P."/>
            <person name="Cozen A.E."/>
            <person name="Lowe T.M."/>
        </authorList>
    </citation>
    <scope>NUCLEOTIDE SEQUENCE [LARGE SCALE GENOMIC DNA]</scope>
    <source>
        <strain evidence="1 2">TE7</strain>
    </source>
</reference>
<dbReference type="Proteomes" id="UP000009062">
    <property type="component" value="Chromosome"/>
</dbReference>
<dbReference type="AlphaFoldDB" id="H6Q8J3"/>
<dbReference type="EMBL" id="CP003316">
    <property type="protein sequence ID" value="AFA39075.1"/>
    <property type="molecule type" value="Genomic_DNA"/>
</dbReference>
<organism evidence="1 2">
    <name type="scientific">Pyrobaculum oguniense (strain DSM 13380 / JCM 10595 / TE7)</name>
    <dbReference type="NCBI Taxonomy" id="698757"/>
    <lineage>
        <taxon>Archaea</taxon>
        <taxon>Thermoproteota</taxon>
        <taxon>Thermoprotei</taxon>
        <taxon>Thermoproteales</taxon>
        <taxon>Thermoproteaceae</taxon>
        <taxon>Pyrobaculum</taxon>
    </lineage>
</organism>
<gene>
    <name evidence="1" type="ordered locus">Pogu_1048</name>
</gene>
<name>H6Q8J3_PYROT</name>
<dbReference type="HOGENOM" id="CLU_1754779_0_0_2"/>
<keyword evidence="2" id="KW-1185">Reference proteome</keyword>
<sequence length="148" mass="16231">MVVEREGVKTALLVRDEAVKFAHFLVDFSSRVGVIAWRFPQAIASYAAEVQRKRGAAKVRDADKVAADMAYLKADVAVQGDVVYFDTYFLVNMATDILNFRLMKEGLEQEVRELVVGMIDPGKKVVWVPTPSLIDTPPGLSPDSGGAT</sequence>
<accession>H6Q8J3</accession>
<dbReference type="STRING" id="698757.Pogu_1048"/>
<proteinExistence type="predicted"/>